<accession>A0A6N7ZBV9</accession>
<feature type="domain" description="AB hydrolase-1" evidence="2">
    <location>
        <begin position="129"/>
        <end position="226"/>
    </location>
</feature>
<dbReference type="Gene3D" id="3.40.50.1820">
    <property type="entry name" value="alpha/beta hydrolase"/>
    <property type="match status" value="1"/>
</dbReference>
<name>A0A6N7ZBV9_9PSEU</name>
<dbReference type="AlphaFoldDB" id="A0A6N7ZBV9"/>
<dbReference type="SUPFAM" id="SSF53474">
    <property type="entry name" value="alpha/beta-Hydrolases"/>
    <property type="match status" value="1"/>
</dbReference>
<keyword evidence="3" id="KW-0645">Protease</keyword>
<evidence type="ECO:0000256" key="1">
    <source>
        <dbReference type="ARBA" id="ARBA00038115"/>
    </source>
</evidence>
<comment type="similarity">
    <text evidence="1">Belongs to the AB hydrolase superfamily. FUS2 hydrolase family.</text>
</comment>
<keyword evidence="3" id="KW-0378">Hydrolase</keyword>
<evidence type="ECO:0000313" key="3">
    <source>
        <dbReference type="EMBL" id="MTD59137.1"/>
    </source>
</evidence>
<comment type="caution">
    <text evidence="3">The sequence shown here is derived from an EMBL/GenBank/DDBJ whole genome shotgun (WGS) entry which is preliminary data.</text>
</comment>
<evidence type="ECO:0000259" key="2">
    <source>
        <dbReference type="Pfam" id="PF00561"/>
    </source>
</evidence>
<protein>
    <submittedName>
        <fullName evidence="3">Dipeptidyl aminopeptidase</fullName>
    </submittedName>
</protein>
<proteinExistence type="inferred from homology"/>
<dbReference type="Pfam" id="PF00561">
    <property type="entry name" value="Abhydrolase_1"/>
    <property type="match status" value="1"/>
</dbReference>
<organism evidence="3 4">
    <name type="scientific">Amycolatopsis pithecellobii</name>
    <dbReference type="NCBI Taxonomy" id="664692"/>
    <lineage>
        <taxon>Bacteria</taxon>
        <taxon>Bacillati</taxon>
        <taxon>Actinomycetota</taxon>
        <taxon>Actinomycetes</taxon>
        <taxon>Pseudonocardiales</taxon>
        <taxon>Pseudonocardiaceae</taxon>
        <taxon>Amycolatopsis</taxon>
    </lineage>
</organism>
<reference evidence="3 4" key="1">
    <citation type="submission" date="2019-11" db="EMBL/GenBank/DDBJ databases">
        <title>Draft genome of Amycolatopsis RM579.</title>
        <authorList>
            <person name="Duangmal K."/>
            <person name="Mingma R."/>
        </authorList>
    </citation>
    <scope>NUCLEOTIDE SEQUENCE [LARGE SCALE GENOMIC DNA]</scope>
    <source>
        <strain evidence="3 4">RM579</strain>
    </source>
</reference>
<dbReference type="Gene3D" id="1.20.1440.110">
    <property type="entry name" value="acylaminoacyl peptidase"/>
    <property type="match status" value="1"/>
</dbReference>
<dbReference type="InterPro" id="IPR000073">
    <property type="entry name" value="AB_hydrolase_1"/>
</dbReference>
<dbReference type="InterPro" id="IPR029058">
    <property type="entry name" value="AB_hydrolase_fold"/>
</dbReference>
<evidence type="ECO:0000313" key="4">
    <source>
        <dbReference type="Proteomes" id="UP000440096"/>
    </source>
</evidence>
<dbReference type="PANTHER" id="PTHR22946">
    <property type="entry name" value="DIENELACTONE HYDROLASE DOMAIN-CONTAINING PROTEIN-RELATED"/>
    <property type="match status" value="1"/>
</dbReference>
<keyword evidence="4" id="KW-1185">Reference proteome</keyword>
<gene>
    <name evidence="3" type="ORF">GKO32_34910</name>
</gene>
<dbReference type="EMBL" id="WMBA01000089">
    <property type="protein sequence ID" value="MTD59137.1"/>
    <property type="molecule type" value="Genomic_DNA"/>
</dbReference>
<dbReference type="PANTHER" id="PTHR22946:SF12">
    <property type="entry name" value="CONIDIAL PIGMENT BIOSYNTHESIS PROTEIN AYG1 (AFU_ORTHOLOGUE AFUA_2G17550)"/>
    <property type="match status" value="1"/>
</dbReference>
<dbReference type="Proteomes" id="UP000440096">
    <property type="component" value="Unassembled WGS sequence"/>
</dbReference>
<dbReference type="OrthoDB" id="9765647at2"/>
<dbReference type="InterPro" id="IPR050261">
    <property type="entry name" value="FrsA_esterase"/>
</dbReference>
<dbReference type="GO" id="GO:0004177">
    <property type="term" value="F:aminopeptidase activity"/>
    <property type="evidence" value="ECO:0007669"/>
    <property type="project" value="UniProtKB-KW"/>
</dbReference>
<sequence length="340" mass="36601">MPVTRMLDYGMDHWDATHLSNAPASQPWHEAAAQLADAQLARAKAAADRGDVETAVACYRRATAALIFAQMAFNTDTAAKRTLYDRLAGAYQAAADLDTELRVERLSIPFGASHCTAWLVRPRSDHPAPAVVIVGGQSGWGPAYHKQAEALARRGLSTVLLEAPGQGETRLSGGLHLDGHVDLAFSATLDTVRARTGYDGPFGVWGNSFGGLLAARAAVQDGRFGACCVNGAATKPEPLPFRTASEQVQALLGVGTDEEAAAVLRTLWLDPAVDQTTAEVLVLHGGADPLVTLDQQKVFLDLSARSTLRVWEDGEHTMYNHSAERTEFLCDWFRSRLLAR</sequence>
<keyword evidence="3" id="KW-0031">Aminopeptidase</keyword>